<sequence length="66" mass="7493">MAVSNKSLELINRTRSLYGSALSQFGHGFFYHVQGLLRLLNRRGPSSNNTRLILLDKPMSETVMRV</sequence>
<reference evidence="1" key="1">
    <citation type="journal article" date="2020" name="Stud. Mycol.">
        <title>101 Dothideomycetes genomes: a test case for predicting lifestyles and emergence of pathogens.</title>
        <authorList>
            <person name="Haridas S."/>
            <person name="Albert R."/>
            <person name="Binder M."/>
            <person name="Bloem J."/>
            <person name="Labutti K."/>
            <person name="Salamov A."/>
            <person name="Andreopoulos B."/>
            <person name="Baker S."/>
            <person name="Barry K."/>
            <person name="Bills G."/>
            <person name="Bluhm B."/>
            <person name="Cannon C."/>
            <person name="Castanera R."/>
            <person name="Culley D."/>
            <person name="Daum C."/>
            <person name="Ezra D."/>
            <person name="Gonzalez J."/>
            <person name="Henrissat B."/>
            <person name="Kuo A."/>
            <person name="Liang C."/>
            <person name="Lipzen A."/>
            <person name="Lutzoni F."/>
            <person name="Magnuson J."/>
            <person name="Mondo S."/>
            <person name="Nolan M."/>
            <person name="Ohm R."/>
            <person name="Pangilinan J."/>
            <person name="Park H.-J."/>
            <person name="Ramirez L."/>
            <person name="Alfaro M."/>
            <person name="Sun H."/>
            <person name="Tritt A."/>
            <person name="Yoshinaga Y."/>
            <person name="Zwiers L.-H."/>
            <person name="Turgeon B."/>
            <person name="Goodwin S."/>
            <person name="Spatafora J."/>
            <person name="Crous P."/>
            <person name="Grigoriev I."/>
        </authorList>
    </citation>
    <scope>NUCLEOTIDE SEQUENCE</scope>
    <source>
        <strain evidence="1">CBS 279.74</strain>
    </source>
</reference>
<evidence type="ECO:0000313" key="2">
    <source>
        <dbReference type="Proteomes" id="UP000799428"/>
    </source>
</evidence>
<accession>A0A6G1KPK4</accession>
<dbReference type="OrthoDB" id="4491390at2759"/>
<organism evidence="1 2">
    <name type="scientific">Pleomassaria siparia CBS 279.74</name>
    <dbReference type="NCBI Taxonomy" id="1314801"/>
    <lineage>
        <taxon>Eukaryota</taxon>
        <taxon>Fungi</taxon>
        <taxon>Dikarya</taxon>
        <taxon>Ascomycota</taxon>
        <taxon>Pezizomycotina</taxon>
        <taxon>Dothideomycetes</taxon>
        <taxon>Pleosporomycetidae</taxon>
        <taxon>Pleosporales</taxon>
        <taxon>Pleomassariaceae</taxon>
        <taxon>Pleomassaria</taxon>
    </lineage>
</organism>
<dbReference type="EMBL" id="MU005764">
    <property type="protein sequence ID" value="KAF2714768.1"/>
    <property type="molecule type" value="Genomic_DNA"/>
</dbReference>
<evidence type="ECO:0000313" key="1">
    <source>
        <dbReference type="EMBL" id="KAF2714768.1"/>
    </source>
</evidence>
<dbReference type="Proteomes" id="UP000799428">
    <property type="component" value="Unassembled WGS sequence"/>
</dbReference>
<proteinExistence type="predicted"/>
<dbReference type="AlphaFoldDB" id="A0A6G1KPK4"/>
<keyword evidence="2" id="KW-1185">Reference proteome</keyword>
<name>A0A6G1KPK4_9PLEO</name>
<gene>
    <name evidence="1" type="ORF">K504DRAFT_456961</name>
</gene>
<protein>
    <submittedName>
        <fullName evidence="1">Uncharacterized protein</fullName>
    </submittedName>
</protein>